<sequence length="268" mass="27344">MDSLTSLVQSAGLWSYALIFALTAAETSAFVGVVLPSETVILFAAALAAQGTLSPLPLAIAVIAGGIVGDSVGYWLGRLLGRRVAARRRGHRIRPGGRIDRAGGYLRERGGPAVFTGRFIGFVRSFVPFAAGAARMPYRRFLGFSAAASVAWGLANVALGYFLGASAERLLRTIGLAGAAAVAGVALAAIGLWLLRRRRAGRPAAEAAGAADASEGSEGEGGDPAGGARKAGTVAQAGPGEQAEVAREAGGSLQDVDRPGHHQHHGQQ</sequence>
<feature type="region of interest" description="Disordered" evidence="8">
    <location>
        <begin position="206"/>
        <end position="268"/>
    </location>
</feature>
<evidence type="ECO:0000256" key="1">
    <source>
        <dbReference type="ARBA" id="ARBA00004651"/>
    </source>
</evidence>
<dbReference type="PANTHER" id="PTHR30353">
    <property type="entry name" value="INNER MEMBRANE PROTEIN DEDA-RELATED"/>
    <property type="match status" value="1"/>
</dbReference>
<feature type="transmembrane region" description="Helical" evidence="7">
    <location>
        <begin position="141"/>
        <end position="162"/>
    </location>
</feature>
<dbReference type="RefSeq" id="WP_344445936.1">
    <property type="nucleotide sequence ID" value="NZ_BAAALF010000198.1"/>
</dbReference>
<accession>A0ABN1WWA3</accession>
<gene>
    <name evidence="10" type="ORF">GCM10009665_67100</name>
</gene>
<evidence type="ECO:0000256" key="2">
    <source>
        <dbReference type="ARBA" id="ARBA00010792"/>
    </source>
</evidence>
<evidence type="ECO:0000256" key="6">
    <source>
        <dbReference type="ARBA" id="ARBA00023136"/>
    </source>
</evidence>
<keyword evidence="4 7" id="KW-0812">Transmembrane</keyword>
<feature type="domain" description="VTT" evidence="9">
    <location>
        <begin position="36"/>
        <end position="161"/>
    </location>
</feature>
<proteinExistence type="inferred from homology"/>
<organism evidence="10 11">
    <name type="scientific">Kitasatospora nipponensis</name>
    <dbReference type="NCBI Taxonomy" id="258049"/>
    <lineage>
        <taxon>Bacteria</taxon>
        <taxon>Bacillati</taxon>
        <taxon>Actinomycetota</taxon>
        <taxon>Actinomycetes</taxon>
        <taxon>Kitasatosporales</taxon>
        <taxon>Streptomycetaceae</taxon>
        <taxon>Kitasatospora</taxon>
    </lineage>
</organism>
<keyword evidence="3 7" id="KW-1003">Cell membrane</keyword>
<evidence type="ECO:0000256" key="5">
    <source>
        <dbReference type="ARBA" id="ARBA00022989"/>
    </source>
</evidence>
<keyword evidence="5 7" id="KW-1133">Transmembrane helix</keyword>
<dbReference type="PANTHER" id="PTHR30353:SF15">
    <property type="entry name" value="INNER MEMBRANE PROTEIN YABI"/>
    <property type="match status" value="1"/>
</dbReference>
<keyword evidence="11" id="KW-1185">Reference proteome</keyword>
<feature type="transmembrane region" description="Helical" evidence="7">
    <location>
        <begin position="12"/>
        <end position="35"/>
    </location>
</feature>
<protein>
    <recommendedName>
        <fullName evidence="9">VTT domain-containing protein</fullName>
    </recommendedName>
</protein>
<dbReference type="InterPro" id="IPR032816">
    <property type="entry name" value="VTT_dom"/>
</dbReference>
<dbReference type="Pfam" id="PF09335">
    <property type="entry name" value="VTT_dom"/>
    <property type="match status" value="1"/>
</dbReference>
<evidence type="ECO:0000256" key="4">
    <source>
        <dbReference type="ARBA" id="ARBA00022692"/>
    </source>
</evidence>
<evidence type="ECO:0000256" key="3">
    <source>
        <dbReference type="ARBA" id="ARBA00022475"/>
    </source>
</evidence>
<dbReference type="EMBL" id="BAAALF010000198">
    <property type="protein sequence ID" value="GAA1269148.1"/>
    <property type="molecule type" value="Genomic_DNA"/>
</dbReference>
<evidence type="ECO:0000313" key="10">
    <source>
        <dbReference type="EMBL" id="GAA1269148.1"/>
    </source>
</evidence>
<keyword evidence="6 7" id="KW-0472">Membrane</keyword>
<feature type="transmembrane region" description="Helical" evidence="7">
    <location>
        <begin position="174"/>
        <end position="195"/>
    </location>
</feature>
<evidence type="ECO:0000259" key="9">
    <source>
        <dbReference type="Pfam" id="PF09335"/>
    </source>
</evidence>
<evidence type="ECO:0000313" key="11">
    <source>
        <dbReference type="Proteomes" id="UP001500037"/>
    </source>
</evidence>
<evidence type="ECO:0000256" key="7">
    <source>
        <dbReference type="RuleBase" id="RU367016"/>
    </source>
</evidence>
<evidence type="ECO:0000256" key="8">
    <source>
        <dbReference type="SAM" id="MobiDB-lite"/>
    </source>
</evidence>
<comment type="subcellular location">
    <subcellularLocation>
        <location evidence="1 7">Cell membrane</location>
        <topology evidence="1 7">Multi-pass membrane protein</topology>
    </subcellularLocation>
</comment>
<reference evidence="10 11" key="1">
    <citation type="journal article" date="2019" name="Int. J. Syst. Evol. Microbiol.">
        <title>The Global Catalogue of Microorganisms (GCM) 10K type strain sequencing project: providing services to taxonomists for standard genome sequencing and annotation.</title>
        <authorList>
            <consortium name="The Broad Institute Genomics Platform"/>
            <consortium name="The Broad Institute Genome Sequencing Center for Infectious Disease"/>
            <person name="Wu L."/>
            <person name="Ma J."/>
        </authorList>
    </citation>
    <scope>NUCLEOTIDE SEQUENCE [LARGE SCALE GENOMIC DNA]</scope>
    <source>
        <strain evidence="10 11">JCM 13004</strain>
    </source>
</reference>
<comment type="similarity">
    <text evidence="2 7">Belongs to the DedA family.</text>
</comment>
<feature type="transmembrane region" description="Helical" evidence="7">
    <location>
        <begin position="55"/>
        <end position="77"/>
    </location>
</feature>
<name>A0ABN1WWA3_9ACTN</name>
<comment type="caution">
    <text evidence="10">The sequence shown here is derived from an EMBL/GenBank/DDBJ whole genome shotgun (WGS) entry which is preliminary data.</text>
</comment>
<dbReference type="Proteomes" id="UP001500037">
    <property type="component" value="Unassembled WGS sequence"/>
</dbReference>
<dbReference type="InterPro" id="IPR032818">
    <property type="entry name" value="DedA-like"/>
</dbReference>